<keyword evidence="3 6" id="KW-0812">Transmembrane</keyword>
<sequence length="366" mass="41251">MRSVIWAQFAKDRRVPLFLFLLIAGSVLATVIFTGGANSPSSFVIYSEEANADQIEKKWEKLLNTDDSLQFTIADSAQVKEDLEEGNIDSAVKLMENDYKIITSDEITDVSYMQQHVHSVFQREAEISAITDIEGNELTRDDVEKYLQAGPVQMEKVGLNNEKMTDYNMRTQLMFAFTLLIATFILGFRVNNVTHDKVSGVWDRMILAPISKTKMYTGYILYSFFISMFQIVAVLLLFKYVLKYDLGNQFWLIILASALFVFSMISIAMLITGFVKTPEQFYAIYPSIIPLIPLISGSYMMPGTISNPVLLFVADLFPMAHAMDAIMNVIFYDAGLADITMSLLIMLLIGIVGMGLGINLVERRSR</sequence>
<dbReference type="GO" id="GO:0140359">
    <property type="term" value="F:ABC-type transporter activity"/>
    <property type="evidence" value="ECO:0007669"/>
    <property type="project" value="InterPro"/>
</dbReference>
<feature type="transmembrane region" description="Helical" evidence="6">
    <location>
        <begin position="309"/>
        <end position="331"/>
    </location>
</feature>
<dbReference type="Proteomes" id="UP000441354">
    <property type="component" value="Unassembled WGS sequence"/>
</dbReference>
<keyword evidence="2" id="KW-1003">Cell membrane</keyword>
<comment type="caution">
    <text evidence="8">The sequence shown here is derived from an EMBL/GenBank/DDBJ whole genome shotgun (WGS) entry which is preliminary data.</text>
</comment>
<feature type="transmembrane region" description="Helical" evidence="6">
    <location>
        <begin position="219"/>
        <end position="238"/>
    </location>
</feature>
<feature type="transmembrane region" description="Helical" evidence="6">
    <location>
        <begin position="281"/>
        <end position="302"/>
    </location>
</feature>
<feature type="domain" description="ABC-2 type transporter transmembrane" evidence="7">
    <location>
        <begin position="18"/>
        <end position="357"/>
    </location>
</feature>
<dbReference type="EMBL" id="WBOT01000006">
    <property type="protein sequence ID" value="KAB2331103.1"/>
    <property type="molecule type" value="Genomic_DNA"/>
</dbReference>
<evidence type="ECO:0000256" key="6">
    <source>
        <dbReference type="SAM" id="Phobius"/>
    </source>
</evidence>
<dbReference type="AlphaFoldDB" id="A0A7V7RJQ8"/>
<dbReference type="GO" id="GO:0005886">
    <property type="term" value="C:plasma membrane"/>
    <property type="evidence" value="ECO:0007669"/>
    <property type="project" value="UniProtKB-SubCell"/>
</dbReference>
<name>A0A7V7RJQ8_9BACI</name>
<protein>
    <submittedName>
        <fullName evidence="8">ABC transporter permease</fullName>
    </submittedName>
</protein>
<dbReference type="InterPro" id="IPR013525">
    <property type="entry name" value="ABC2_TM"/>
</dbReference>
<feature type="transmembrane region" description="Helical" evidence="6">
    <location>
        <begin position="173"/>
        <end position="190"/>
    </location>
</feature>
<reference evidence="8 9" key="1">
    <citation type="journal article" date="2014" name="Arch. Microbiol.">
        <title>Bacillus mesophilum sp. nov., strain IITR-54T, a novel 4-chlorobiphenyl dechlorinating bacterium.</title>
        <authorList>
            <person name="Manickam N."/>
            <person name="Singh N.K."/>
            <person name="Bajaj A."/>
            <person name="Kumar R.M."/>
            <person name="Kaur G."/>
            <person name="Kaur N."/>
            <person name="Bala M."/>
            <person name="Kumar A."/>
            <person name="Mayilraj S."/>
        </authorList>
    </citation>
    <scope>NUCLEOTIDE SEQUENCE [LARGE SCALE GENOMIC DNA]</scope>
    <source>
        <strain evidence="8 9">IITR-54</strain>
    </source>
</reference>
<evidence type="ECO:0000256" key="2">
    <source>
        <dbReference type="ARBA" id="ARBA00022475"/>
    </source>
</evidence>
<dbReference type="OrthoDB" id="266913at2"/>
<evidence type="ECO:0000256" key="3">
    <source>
        <dbReference type="ARBA" id="ARBA00022692"/>
    </source>
</evidence>
<keyword evidence="4 6" id="KW-1133">Transmembrane helix</keyword>
<dbReference type="PANTHER" id="PTHR30294">
    <property type="entry name" value="MEMBRANE COMPONENT OF ABC TRANSPORTER YHHJ-RELATED"/>
    <property type="match status" value="1"/>
</dbReference>
<organism evidence="8 9">
    <name type="scientific">Bacillus mesophilum</name>
    <dbReference type="NCBI Taxonomy" id="1071718"/>
    <lineage>
        <taxon>Bacteria</taxon>
        <taxon>Bacillati</taxon>
        <taxon>Bacillota</taxon>
        <taxon>Bacilli</taxon>
        <taxon>Bacillales</taxon>
        <taxon>Bacillaceae</taxon>
        <taxon>Bacillus</taxon>
    </lineage>
</organism>
<accession>A0A7V7RJQ8</accession>
<evidence type="ECO:0000259" key="7">
    <source>
        <dbReference type="Pfam" id="PF12698"/>
    </source>
</evidence>
<evidence type="ECO:0000256" key="5">
    <source>
        <dbReference type="ARBA" id="ARBA00023136"/>
    </source>
</evidence>
<gene>
    <name evidence="8" type="ORF">F7732_17890</name>
</gene>
<dbReference type="Pfam" id="PF12698">
    <property type="entry name" value="ABC2_membrane_3"/>
    <property type="match status" value="1"/>
</dbReference>
<dbReference type="InterPro" id="IPR051449">
    <property type="entry name" value="ABC-2_transporter_component"/>
</dbReference>
<evidence type="ECO:0000313" key="9">
    <source>
        <dbReference type="Proteomes" id="UP000441354"/>
    </source>
</evidence>
<evidence type="ECO:0000256" key="4">
    <source>
        <dbReference type="ARBA" id="ARBA00022989"/>
    </source>
</evidence>
<keyword evidence="9" id="KW-1185">Reference proteome</keyword>
<keyword evidence="5 6" id="KW-0472">Membrane</keyword>
<proteinExistence type="predicted"/>
<comment type="subcellular location">
    <subcellularLocation>
        <location evidence="1">Cell membrane</location>
        <topology evidence="1">Multi-pass membrane protein</topology>
    </subcellularLocation>
</comment>
<evidence type="ECO:0000256" key="1">
    <source>
        <dbReference type="ARBA" id="ARBA00004651"/>
    </source>
</evidence>
<dbReference type="PANTHER" id="PTHR30294:SF29">
    <property type="entry name" value="MULTIDRUG ABC TRANSPORTER PERMEASE YBHS-RELATED"/>
    <property type="match status" value="1"/>
</dbReference>
<feature type="transmembrane region" description="Helical" evidence="6">
    <location>
        <begin position="250"/>
        <end position="275"/>
    </location>
</feature>
<feature type="transmembrane region" description="Helical" evidence="6">
    <location>
        <begin position="15"/>
        <end position="37"/>
    </location>
</feature>
<feature type="transmembrane region" description="Helical" evidence="6">
    <location>
        <begin position="343"/>
        <end position="361"/>
    </location>
</feature>
<evidence type="ECO:0000313" key="8">
    <source>
        <dbReference type="EMBL" id="KAB2331103.1"/>
    </source>
</evidence>